<protein>
    <submittedName>
        <fullName evidence="1">Uncharacterized protein</fullName>
    </submittedName>
</protein>
<sequence>FINGLNAQWHNTASWIHHNCASILDVSETDLLKADVRKTKFHEEIGWVSESGVYSSVDVPILQKTWGGKYALSSVFLNPKLMGVHCAFSANETLQEVGSSTGIYYFSDYKEYLTIIETSL</sequence>
<keyword evidence="2" id="KW-1185">Reference proteome</keyword>
<gene>
    <name evidence="1" type="ORF">HYPSUDRAFT_151171</name>
</gene>
<name>A0A0D2KGV2_HYPSF</name>
<accession>A0A0D2KGV2</accession>
<feature type="non-terminal residue" evidence="1">
    <location>
        <position position="1"/>
    </location>
</feature>
<evidence type="ECO:0000313" key="1">
    <source>
        <dbReference type="EMBL" id="KJA13762.1"/>
    </source>
</evidence>
<dbReference type="STRING" id="945553.A0A0D2KGV2"/>
<evidence type="ECO:0000313" key="2">
    <source>
        <dbReference type="Proteomes" id="UP000054270"/>
    </source>
</evidence>
<organism evidence="1 2">
    <name type="scientific">Hypholoma sublateritium (strain FD-334 SS-4)</name>
    <dbReference type="NCBI Taxonomy" id="945553"/>
    <lineage>
        <taxon>Eukaryota</taxon>
        <taxon>Fungi</taxon>
        <taxon>Dikarya</taxon>
        <taxon>Basidiomycota</taxon>
        <taxon>Agaricomycotina</taxon>
        <taxon>Agaricomycetes</taxon>
        <taxon>Agaricomycetidae</taxon>
        <taxon>Agaricales</taxon>
        <taxon>Agaricineae</taxon>
        <taxon>Strophariaceae</taxon>
        <taxon>Hypholoma</taxon>
    </lineage>
</organism>
<dbReference type="OrthoDB" id="3248009at2759"/>
<reference evidence="2" key="1">
    <citation type="submission" date="2014-04" db="EMBL/GenBank/DDBJ databases">
        <title>Evolutionary Origins and Diversification of the Mycorrhizal Mutualists.</title>
        <authorList>
            <consortium name="DOE Joint Genome Institute"/>
            <consortium name="Mycorrhizal Genomics Consortium"/>
            <person name="Kohler A."/>
            <person name="Kuo A."/>
            <person name="Nagy L.G."/>
            <person name="Floudas D."/>
            <person name="Copeland A."/>
            <person name="Barry K.W."/>
            <person name="Cichocki N."/>
            <person name="Veneault-Fourrey C."/>
            <person name="LaButti K."/>
            <person name="Lindquist E.A."/>
            <person name="Lipzen A."/>
            <person name="Lundell T."/>
            <person name="Morin E."/>
            <person name="Murat C."/>
            <person name="Riley R."/>
            <person name="Ohm R."/>
            <person name="Sun H."/>
            <person name="Tunlid A."/>
            <person name="Henrissat B."/>
            <person name="Grigoriev I.V."/>
            <person name="Hibbett D.S."/>
            <person name="Martin F."/>
        </authorList>
    </citation>
    <scope>NUCLEOTIDE SEQUENCE [LARGE SCALE GENOMIC DNA]</scope>
    <source>
        <strain evidence="2">FD-334 SS-4</strain>
    </source>
</reference>
<dbReference type="Proteomes" id="UP000054270">
    <property type="component" value="Unassembled WGS sequence"/>
</dbReference>
<dbReference type="AlphaFoldDB" id="A0A0D2KGV2"/>
<proteinExistence type="predicted"/>
<dbReference type="EMBL" id="KN817715">
    <property type="protein sequence ID" value="KJA13762.1"/>
    <property type="molecule type" value="Genomic_DNA"/>
</dbReference>